<dbReference type="CDD" id="cd00609">
    <property type="entry name" value="AAT_like"/>
    <property type="match status" value="1"/>
</dbReference>
<evidence type="ECO:0000313" key="9">
    <source>
        <dbReference type="EMBL" id="GAA1952495.1"/>
    </source>
</evidence>
<name>A0ABP5BTW8_9PSEU</name>
<evidence type="ECO:0000256" key="4">
    <source>
        <dbReference type="ARBA" id="ARBA00022679"/>
    </source>
</evidence>
<evidence type="ECO:0000313" key="10">
    <source>
        <dbReference type="Proteomes" id="UP001501116"/>
    </source>
</evidence>
<dbReference type="SUPFAM" id="SSF53383">
    <property type="entry name" value="PLP-dependent transferases"/>
    <property type="match status" value="1"/>
</dbReference>
<dbReference type="InterPro" id="IPR050106">
    <property type="entry name" value="HistidinolP_aminotransfase"/>
</dbReference>
<comment type="function">
    <text evidence="7">Aminotransferase that catalyzes the conversion of aromatic amino acids and 2-oxoglutarate into corresponding aromatic oxo acids and L-glutamate.</text>
</comment>
<keyword evidence="4 7" id="KW-0808">Transferase</keyword>
<dbReference type="HAMAP" id="MF_01513">
    <property type="entry name" value="Phe_aminotrans_2"/>
    <property type="match status" value="1"/>
</dbReference>
<dbReference type="Gene3D" id="3.90.1150.10">
    <property type="entry name" value="Aspartate Aminotransferase, domain 1"/>
    <property type="match status" value="1"/>
</dbReference>
<protein>
    <recommendedName>
        <fullName evidence="7">Aromatic amino acid aminotransferase</fullName>
        <shortName evidence="7">ArAT</shortName>
        <ecNumber evidence="7">2.6.1.57</ecNumber>
    </recommendedName>
</protein>
<keyword evidence="5 7" id="KW-0663">Pyridoxal phosphate</keyword>
<dbReference type="InterPro" id="IPR015424">
    <property type="entry name" value="PyrdxlP-dep_Trfase"/>
</dbReference>
<evidence type="ECO:0000259" key="8">
    <source>
        <dbReference type="Pfam" id="PF00155"/>
    </source>
</evidence>
<dbReference type="PROSITE" id="PS00599">
    <property type="entry name" value="AA_TRANSFER_CLASS_2"/>
    <property type="match status" value="1"/>
</dbReference>
<comment type="caution">
    <text evidence="9">The sequence shown here is derived from an EMBL/GenBank/DDBJ whole genome shotgun (WGS) entry which is preliminary data.</text>
</comment>
<feature type="modified residue" description="N6-(pyridoxal phosphate)lysine" evidence="7">
    <location>
        <position position="216"/>
    </location>
</feature>
<comment type="catalytic activity">
    <reaction evidence="7">
        <text>an aromatic L-alpha-amino acid + 2-oxoglutarate = an aromatic oxo-acid + L-glutamate</text>
        <dbReference type="Rhea" id="RHEA:17533"/>
        <dbReference type="ChEBI" id="CHEBI:16810"/>
        <dbReference type="ChEBI" id="CHEBI:29985"/>
        <dbReference type="ChEBI" id="CHEBI:73309"/>
        <dbReference type="ChEBI" id="CHEBI:84824"/>
        <dbReference type="EC" id="2.6.1.57"/>
    </reaction>
</comment>
<dbReference type="NCBIfam" id="TIGR01141">
    <property type="entry name" value="hisC"/>
    <property type="match status" value="1"/>
</dbReference>
<dbReference type="InterPro" id="IPR024892">
    <property type="entry name" value="ArAT"/>
</dbReference>
<comment type="cofactor">
    <cofactor evidence="1 7">
        <name>pyridoxal 5'-phosphate</name>
        <dbReference type="ChEBI" id="CHEBI:597326"/>
    </cofactor>
</comment>
<gene>
    <name evidence="9" type="primary">hisC_2</name>
    <name evidence="7" type="synonym">pat</name>
    <name evidence="9" type="ORF">GCM10009754_21900</name>
</gene>
<evidence type="ECO:0000256" key="5">
    <source>
        <dbReference type="ARBA" id="ARBA00022898"/>
    </source>
</evidence>
<dbReference type="PANTHER" id="PTHR43643:SF3">
    <property type="entry name" value="HISTIDINOL-PHOSPHATE AMINOTRANSFERASE"/>
    <property type="match status" value="1"/>
</dbReference>
<reference evidence="10" key="1">
    <citation type="journal article" date="2019" name="Int. J. Syst. Evol. Microbiol.">
        <title>The Global Catalogue of Microorganisms (GCM) 10K type strain sequencing project: providing services to taxonomists for standard genome sequencing and annotation.</title>
        <authorList>
            <consortium name="The Broad Institute Genomics Platform"/>
            <consortium name="The Broad Institute Genome Sequencing Center for Infectious Disease"/>
            <person name="Wu L."/>
            <person name="Ma J."/>
        </authorList>
    </citation>
    <scope>NUCLEOTIDE SEQUENCE [LARGE SCALE GENOMIC DNA]</scope>
    <source>
        <strain evidence="10">JCM 14545</strain>
    </source>
</reference>
<dbReference type="HAMAP" id="MF_01023">
    <property type="entry name" value="HisC_aminotrans_2"/>
    <property type="match status" value="1"/>
</dbReference>
<evidence type="ECO:0000256" key="7">
    <source>
        <dbReference type="HAMAP-Rule" id="MF_01513"/>
    </source>
</evidence>
<dbReference type="Pfam" id="PF00155">
    <property type="entry name" value="Aminotran_1_2"/>
    <property type="match status" value="1"/>
</dbReference>
<dbReference type="InterPro" id="IPR015421">
    <property type="entry name" value="PyrdxlP-dep_Trfase_major"/>
</dbReference>
<keyword evidence="6" id="KW-0045">Antibiotic biosynthesis</keyword>
<feature type="domain" description="Aminotransferase class I/classII large" evidence="8">
    <location>
        <begin position="25"/>
        <end position="343"/>
    </location>
</feature>
<dbReference type="Proteomes" id="UP001501116">
    <property type="component" value="Unassembled WGS sequence"/>
</dbReference>
<evidence type="ECO:0000256" key="1">
    <source>
        <dbReference type="ARBA" id="ARBA00001933"/>
    </source>
</evidence>
<dbReference type="RefSeq" id="WP_344416355.1">
    <property type="nucleotide sequence ID" value="NZ_BAAANN010000007.1"/>
</dbReference>
<dbReference type="InterPro" id="IPR005861">
    <property type="entry name" value="HisP_aminotrans"/>
</dbReference>
<dbReference type="Gene3D" id="3.40.640.10">
    <property type="entry name" value="Type I PLP-dependent aspartate aminotransferase-like (Major domain)"/>
    <property type="match status" value="1"/>
</dbReference>
<accession>A0ABP5BTW8</accession>
<dbReference type="InterPro" id="IPR004839">
    <property type="entry name" value="Aminotransferase_I/II_large"/>
</dbReference>
<evidence type="ECO:0000256" key="6">
    <source>
        <dbReference type="ARBA" id="ARBA00023194"/>
    </source>
</evidence>
<dbReference type="PANTHER" id="PTHR43643">
    <property type="entry name" value="HISTIDINOL-PHOSPHATE AMINOTRANSFERASE 2"/>
    <property type="match status" value="1"/>
</dbReference>
<evidence type="ECO:0000256" key="3">
    <source>
        <dbReference type="ARBA" id="ARBA00022576"/>
    </source>
</evidence>
<evidence type="ECO:0000256" key="2">
    <source>
        <dbReference type="ARBA" id="ARBA00011738"/>
    </source>
</evidence>
<comment type="similarity">
    <text evidence="7">Belongs to the class-II pyridoxal-phosphate-dependent aminotransferase family.</text>
</comment>
<keyword evidence="10" id="KW-1185">Reference proteome</keyword>
<organism evidence="9 10">
    <name type="scientific">Amycolatopsis minnesotensis</name>
    <dbReference type="NCBI Taxonomy" id="337894"/>
    <lineage>
        <taxon>Bacteria</taxon>
        <taxon>Bacillati</taxon>
        <taxon>Actinomycetota</taxon>
        <taxon>Actinomycetes</taxon>
        <taxon>Pseudonocardiales</taxon>
        <taxon>Pseudonocardiaceae</taxon>
        <taxon>Amycolatopsis</taxon>
    </lineage>
</organism>
<proteinExistence type="inferred from homology"/>
<keyword evidence="3 7" id="KW-0032">Aminotransferase</keyword>
<dbReference type="InterPro" id="IPR015422">
    <property type="entry name" value="PyrdxlP-dep_Trfase_small"/>
</dbReference>
<dbReference type="InterPro" id="IPR001917">
    <property type="entry name" value="Aminotrans_II_pyridoxalP_BS"/>
</dbReference>
<dbReference type="EMBL" id="BAAANN010000007">
    <property type="protein sequence ID" value="GAA1952495.1"/>
    <property type="molecule type" value="Genomic_DNA"/>
</dbReference>
<dbReference type="EC" id="2.6.1.57" evidence="7"/>
<dbReference type="NCBIfam" id="NF002878">
    <property type="entry name" value="PRK03321.1"/>
    <property type="match status" value="1"/>
</dbReference>
<comment type="subunit">
    <text evidence="2 7">Homodimer.</text>
</comment>
<sequence>MSVTTRPDLVSLPGYKPGRSIPGAIKLASNEVPGGPLPSVLSAIADAAAQANRYPDSGAWTLVNRLSEKLGVPADRIAVGCGSVSLCQQLVQSLCEPGDEVLFAWRSFEAYPITTQVANARVVTAPLDASHTHDLGALLAAVTPRTKVLYVCNPNNPTGTVLHREALREFLSKVPPHVLVVLDEAYFEFVTDPEVPDGMEFAREFPNVAVLRTFSKAYGLAGLRVGYAVAPEDVVVALRKVFTPFSVNAVAQAAAVASLDAEDELLARCTEITAERDRVRAALVELGYEIPETQANFVWFPLGERTVEFAEFMLDRKLVVRPFAGEGARVTIGTPSENDTFLDAARAFRDA</sequence>